<comment type="caution">
    <text evidence="1">The sequence shown here is derived from an EMBL/GenBank/DDBJ whole genome shotgun (WGS) entry which is preliminary data.</text>
</comment>
<gene>
    <name evidence="1" type="ORF">EVAR_37626_1</name>
</gene>
<reference evidence="1 2" key="1">
    <citation type="journal article" date="2019" name="Commun. Biol.">
        <title>The bagworm genome reveals a unique fibroin gene that provides high tensile strength.</title>
        <authorList>
            <person name="Kono N."/>
            <person name="Nakamura H."/>
            <person name="Ohtoshi R."/>
            <person name="Tomita M."/>
            <person name="Numata K."/>
            <person name="Arakawa K."/>
        </authorList>
    </citation>
    <scope>NUCLEOTIDE SEQUENCE [LARGE SCALE GENOMIC DNA]</scope>
</reference>
<proteinExistence type="predicted"/>
<keyword evidence="2" id="KW-1185">Reference proteome</keyword>
<dbReference type="Proteomes" id="UP000299102">
    <property type="component" value="Unassembled WGS sequence"/>
</dbReference>
<protein>
    <submittedName>
        <fullName evidence="1">Uncharacterized protein</fullName>
    </submittedName>
</protein>
<name>A0A4C1VQY5_EUMVA</name>
<evidence type="ECO:0000313" key="1">
    <source>
        <dbReference type="EMBL" id="GBP40225.1"/>
    </source>
</evidence>
<organism evidence="1 2">
    <name type="scientific">Eumeta variegata</name>
    <name type="common">Bagworm moth</name>
    <name type="synonym">Eumeta japonica</name>
    <dbReference type="NCBI Taxonomy" id="151549"/>
    <lineage>
        <taxon>Eukaryota</taxon>
        <taxon>Metazoa</taxon>
        <taxon>Ecdysozoa</taxon>
        <taxon>Arthropoda</taxon>
        <taxon>Hexapoda</taxon>
        <taxon>Insecta</taxon>
        <taxon>Pterygota</taxon>
        <taxon>Neoptera</taxon>
        <taxon>Endopterygota</taxon>
        <taxon>Lepidoptera</taxon>
        <taxon>Glossata</taxon>
        <taxon>Ditrysia</taxon>
        <taxon>Tineoidea</taxon>
        <taxon>Psychidae</taxon>
        <taxon>Oiketicinae</taxon>
        <taxon>Eumeta</taxon>
    </lineage>
</organism>
<accession>A0A4C1VQY5</accession>
<dbReference type="AlphaFoldDB" id="A0A4C1VQY5"/>
<evidence type="ECO:0000313" key="2">
    <source>
        <dbReference type="Proteomes" id="UP000299102"/>
    </source>
</evidence>
<sequence length="144" mass="15522">MMVLTRVTADAVTTSGAEELACFSSHGTGSSIRLQLQAHRGVTPRLSRLQHENGPAQSVQHQILIKYRCGVTTSTVALRQVRESSGGLPPPPPLNPLPFLKPSHAILTQVTDNSLVTPLRLRVCMAMTTYSLVASKLVNPSKMP</sequence>
<dbReference type="EMBL" id="BGZK01000378">
    <property type="protein sequence ID" value="GBP40225.1"/>
    <property type="molecule type" value="Genomic_DNA"/>
</dbReference>